<dbReference type="InterPro" id="IPR000315">
    <property type="entry name" value="Znf_B-box"/>
</dbReference>
<dbReference type="PROSITE" id="PS50119">
    <property type="entry name" value="ZF_BBOX"/>
    <property type="match status" value="2"/>
</dbReference>
<dbReference type="Proteomes" id="UP000322000">
    <property type="component" value="Chromosome 15"/>
</dbReference>
<proteinExistence type="predicted"/>
<evidence type="ECO:0000256" key="4">
    <source>
        <dbReference type="PROSITE-ProRule" id="PRU00024"/>
    </source>
</evidence>
<reference evidence="9" key="1">
    <citation type="submission" date="2025-08" db="UniProtKB">
        <authorList>
            <consortium name="RefSeq"/>
        </authorList>
    </citation>
    <scope>IDENTIFICATION</scope>
</reference>
<dbReference type="OrthoDB" id="5800423at2759"/>
<dbReference type="Gene3D" id="3.30.160.60">
    <property type="entry name" value="Classic Zinc Finger"/>
    <property type="match status" value="1"/>
</dbReference>
<dbReference type="Gene3D" id="2.40.50.90">
    <property type="match status" value="5"/>
</dbReference>
<dbReference type="SUPFAM" id="SSF57845">
    <property type="entry name" value="B-box zinc-binding domain"/>
    <property type="match status" value="1"/>
</dbReference>
<dbReference type="InParanoid" id="A0A7E5WBZ6"/>
<gene>
    <name evidence="9" type="primary">LOC113501329</name>
</gene>
<dbReference type="PANTHER" id="PTHR16442:SF1">
    <property type="entry name" value="RING FINGER PROTEIN 17"/>
    <property type="match status" value="1"/>
</dbReference>
<feature type="domain" description="Tudor" evidence="7">
    <location>
        <begin position="1542"/>
        <end position="1602"/>
    </location>
</feature>
<dbReference type="InterPro" id="IPR002999">
    <property type="entry name" value="Tudor"/>
</dbReference>
<dbReference type="Pfam" id="PF00567">
    <property type="entry name" value="TUDOR"/>
    <property type="match status" value="5"/>
</dbReference>
<dbReference type="KEGG" id="tnl:113501329"/>
<dbReference type="CDD" id="cd19756">
    <property type="entry name" value="Bbox2"/>
    <property type="match status" value="1"/>
</dbReference>
<dbReference type="GO" id="GO:0008270">
    <property type="term" value="F:zinc ion binding"/>
    <property type="evidence" value="ECO:0007669"/>
    <property type="project" value="UniProtKB-KW"/>
</dbReference>
<keyword evidence="8" id="KW-1185">Reference proteome</keyword>
<evidence type="ECO:0000313" key="9">
    <source>
        <dbReference type="RefSeq" id="XP_026738253.1"/>
    </source>
</evidence>
<feature type="domain" description="Tudor" evidence="7">
    <location>
        <begin position="1026"/>
        <end position="1084"/>
    </location>
</feature>
<evidence type="ECO:0000259" key="7">
    <source>
        <dbReference type="PROSITE" id="PS50304"/>
    </source>
</evidence>
<dbReference type="CDD" id="cd20379">
    <property type="entry name" value="Tudor_dTUD-like"/>
    <property type="match status" value="1"/>
</dbReference>
<dbReference type="Pfam" id="PF00643">
    <property type="entry name" value="zf-B_box"/>
    <property type="match status" value="1"/>
</dbReference>
<evidence type="ECO:0000256" key="1">
    <source>
        <dbReference type="ARBA" id="ARBA00022723"/>
    </source>
</evidence>
<feature type="domain" description="Tudor" evidence="7">
    <location>
        <begin position="553"/>
        <end position="613"/>
    </location>
</feature>
<dbReference type="PROSITE" id="PS50089">
    <property type="entry name" value="ZF_RING_2"/>
    <property type="match status" value="1"/>
</dbReference>
<dbReference type="SUPFAM" id="SSF63748">
    <property type="entry name" value="Tudor/PWWP/MBT"/>
    <property type="match status" value="5"/>
</dbReference>
<dbReference type="InterPro" id="IPR017907">
    <property type="entry name" value="Znf_RING_CS"/>
</dbReference>
<dbReference type="PROSITE" id="PS00518">
    <property type="entry name" value="ZF_RING_1"/>
    <property type="match status" value="1"/>
</dbReference>
<feature type="domain" description="B box-type" evidence="6">
    <location>
        <begin position="126"/>
        <end position="172"/>
    </location>
</feature>
<sequence length="1676" mass="191274">MDEDDLKKFCPNCCQLYLMQFTSSKLKCNWPLFLPCGHSMCENCVISVIRCAEPLECKVCFVNTEVTNTEAKDLLGNQLKLHQKFPINVHMVGELTLNFVRTSEVIKKQPEEDPFLDLKTILKDETTEANCLECHETTSKMCKQCDTVMCAACFKRSHMNFVIFKNHKLQLIEASTEPINCKVHKEKKLDYFCKDCKKPICMDCMMVGGEKSCKNHDVVSLQEVNETFFEELIELSPKVDEIFRRLTKTAVDIGYLLHNYDTDTGSPNDIAKIIDKVDHHFSKLCSIVQKHKEEVMKIIKHLKSSEKDSLQRAKMEVSNSIKKAKGVLKMITTASDTSKINQINVPALLEEAKNVVDSPWYLNRKESNHESLKVLVNEDLCSLINDYVHLEGNVKSLYKLYSASELGDDIEIPPPPPNPVYPPELIKDVRTSKKPKVEKENRKTPTVFQNVPKYRSKSGSVSSLNSIGSENSAKSYITPNNNYQQPIVQPVSPFAESQHPQHLREGSQEIVYISHIMDPHNFYVQRASSQALIKDMLREFRNAASFAKPSVNHIVPGKTYLVYNKVDNMWQRCRVIDVDLKEPKIQVFCFDFGNTECVSFDKLRLLPPSKIQCPYPLAINCSLANCVPISGAWTSHDSFLIQQIIDNKQAVIHVRRVIPISNVDFKLECDVTTFEHGVSIAHALVFHECARMPNPKAKYPAVINGKEKPKLYMSNNDFQCESKESVIITHVISPDNFFVRKQHLQDIYEKLTEDLEQEYSLASNVGTVYLPEIGMACAVCVEQAGAGGGGGGRWARGEVRALAGRGRARVLLPDCGRALLPHWRQLRYLRHKHTTLSALATECHLAGITPYNKKWSTASVDLLQQYEGRVLELQVEENRSRDYRSRGSVGVTLYDTQDPDNIVCINNEMIRHKFAITFGVYMFNKDLVEELVVTNKSPLHKPAPPKPKAEKITILRRNNIENKVELDTSNELEAKDKGPLKLEAKILHYQSPSHIYVSLAQYKKSYDELFAKIQEYYAKNNPIKEDWKVGENCCAPCVQSKTWRRAVIIELENEKAKLFYSDFAVIEIIPKSSLRELPPEFTSLGNAAMKCHLHGIMPAVGQDWPSLTKEYLKELLDAYRRIFITIQGNFTDNSMPIEIWVYHTTQGSALEANKSEWRCLNRKIVEQGLGVPDKAQVTSEKKVEDLGETLSFLNITGSVNDWLQLDPMPMVPLKSLIENKTDDNNDRITPVSISDGEESTRAKQESSNVMYITDWLPPEPLPCKEFTALPTYIDNNGIIYLHDVSQNDTLDLIRKALDVRFKKPDPKARYNTWTAGEPCVALFFLDSRYYRGRVLKVNKENSTCLIHYIDYGNEELCSFENLRKSVPLHQIPTQAHKCVLNRIHPIGKQWDRQTLDYIHKSVVEKQCHVQVSGEEVNGVTPIELKFDKLWINDHLVDFEMAEYSDGTQALVRKFAPSNHSNNMKNENLEIETDVDEKDSTINNNYISYSNDIPEEFTCNITIINDINTLQLNLILDDEATRVYEDMFDALQTESPHMTPLEGIFENKACVAIFPEDGRWYRASILQYSEAKNLVKVKYVDYGNIEVVSRNDTREIGEEWVKLPPATVSAKLYGVKVNPEIKTSVVTEAYTKTFLDQGPFHAKLICHDTVPFVELRKDNKELLYKNLIEDNIFIQSE</sequence>
<dbReference type="RefSeq" id="XP_026738253.1">
    <property type="nucleotide sequence ID" value="XM_026882452.1"/>
</dbReference>
<keyword evidence="2 4" id="KW-0863">Zinc-finger</keyword>
<dbReference type="SMART" id="SM00336">
    <property type="entry name" value="BBOX"/>
    <property type="match status" value="2"/>
</dbReference>
<dbReference type="PANTHER" id="PTHR16442">
    <property type="entry name" value="RING FINGER PROTEIN 17"/>
    <property type="match status" value="1"/>
</dbReference>
<evidence type="ECO:0000259" key="5">
    <source>
        <dbReference type="PROSITE" id="PS50089"/>
    </source>
</evidence>
<accession>A0A7E5WBZ6</accession>
<dbReference type="SMART" id="SM00333">
    <property type="entry name" value="TUDOR"/>
    <property type="match status" value="5"/>
</dbReference>
<keyword evidence="1" id="KW-0479">Metal-binding</keyword>
<dbReference type="FunFam" id="2.30.30.140:FF:000018">
    <property type="entry name" value="Serine/threonine-protein kinase 31"/>
    <property type="match status" value="1"/>
</dbReference>
<keyword evidence="3" id="KW-0862">Zinc</keyword>
<name>A0A7E5WBZ6_TRINI</name>
<evidence type="ECO:0000256" key="2">
    <source>
        <dbReference type="ARBA" id="ARBA00022771"/>
    </source>
</evidence>
<feature type="domain" description="Tudor" evidence="7">
    <location>
        <begin position="1312"/>
        <end position="1372"/>
    </location>
</feature>
<protein>
    <submittedName>
        <fullName evidence="9">Uncharacterized protein LOC113501329</fullName>
    </submittedName>
</protein>
<feature type="domain" description="B box-type" evidence="6">
    <location>
        <begin position="176"/>
        <end position="221"/>
    </location>
</feature>
<dbReference type="GeneID" id="113501329"/>
<dbReference type="GO" id="GO:0005737">
    <property type="term" value="C:cytoplasm"/>
    <property type="evidence" value="ECO:0007669"/>
    <property type="project" value="UniProtKB-ARBA"/>
</dbReference>
<dbReference type="PROSITE" id="PS50304">
    <property type="entry name" value="TUDOR"/>
    <property type="match status" value="4"/>
</dbReference>
<feature type="domain" description="RING-type" evidence="5">
    <location>
        <begin position="10"/>
        <end position="60"/>
    </location>
</feature>
<evidence type="ECO:0000259" key="6">
    <source>
        <dbReference type="PROSITE" id="PS50119"/>
    </source>
</evidence>
<dbReference type="InterPro" id="IPR001841">
    <property type="entry name" value="Znf_RING"/>
</dbReference>
<evidence type="ECO:0000313" key="8">
    <source>
        <dbReference type="Proteomes" id="UP000322000"/>
    </source>
</evidence>
<dbReference type="InterPro" id="IPR035437">
    <property type="entry name" value="SNase_OB-fold_sf"/>
</dbReference>
<dbReference type="Gene3D" id="2.30.30.140">
    <property type="match status" value="5"/>
</dbReference>
<dbReference type="CDD" id="cd19757">
    <property type="entry name" value="Bbox1"/>
    <property type="match status" value="1"/>
</dbReference>
<evidence type="ECO:0000256" key="3">
    <source>
        <dbReference type="ARBA" id="ARBA00022833"/>
    </source>
</evidence>
<organism evidence="8 9">
    <name type="scientific">Trichoplusia ni</name>
    <name type="common">Cabbage looper</name>
    <dbReference type="NCBI Taxonomy" id="7111"/>
    <lineage>
        <taxon>Eukaryota</taxon>
        <taxon>Metazoa</taxon>
        <taxon>Ecdysozoa</taxon>
        <taxon>Arthropoda</taxon>
        <taxon>Hexapoda</taxon>
        <taxon>Insecta</taxon>
        <taxon>Pterygota</taxon>
        <taxon>Neoptera</taxon>
        <taxon>Endopterygota</taxon>
        <taxon>Lepidoptera</taxon>
        <taxon>Glossata</taxon>
        <taxon>Ditrysia</taxon>
        <taxon>Noctuoidea</taxon>
        <taxon>Noctuidae</taxon>
        <taxon>Plusiinae</taxon>
        <taxon>Trichoplusia</taxon>
    </lineage>
</organism>
<dbReference type="FunCoup" id="A0A7E5WBZ6">
    <property type="interactions" value="4"/>
</dbReference>